<protein>
    <submittedName>
        <fullName evidence="1">Uncharacterized protein</fullName>
    </submittedName>
</protein>
<gene>
    <name evidence="1" type="ORF">SI7747_UN020599</name>
</gene>
<sequence length="100" mass="10802">MSLLFPLHPGPSNTVRVLADAGRTAAAAMSMRRTAAPMAVVHVPGNTQNNSQWDTYAPLPFHLTGGQPIVGQGVVIHMGERDTLLANMILLLNQWPYSIE</sequence>
<keyword evidence="2" id="KW-1185">Reference proteome</keyword>
<proteinExistence type="predicted"/>
<accession>A0ABN7E8P5</accession>
<evidence type="ECO:0000313" key="1">
    <source>
        <dbReference type="EMBL" id="CAA6674241.1"/>
    </source>
</evidence>
<reference evidence="2" key="1">
    <citation type="journal article" date="2020" name="Sci. Rep.">
        <title>Chromosome-scale genome assembly for the duckweed Spirodela intermedia, integrating cytogenetic maps, PacBio and Oxford Nanopore libraries.</title>
        <authorList>
            <person name="Hoang P.T.N."/>
            <person name="Fiebig A."/>
            <person name="Novak P."/>
            <person name="Macas J."/>
            <person name="Cao H.X."/>
            <person name="Stepanenko A."/>
            <person name="Chen G."/>
            <person name="Borisjuk N."/>
            <person name="Scholz U."/>
            <person name="Schubert I."/>
        </authorList>
    </citation>
    <scope>NUCLEOTIDE SEQUENCE [LARGE SCALE GENOMIC DNA]</scope>
</reference>
<dbReference type="EMBL" id="CACRZD030000090">
    <property type="protein sequence ID" value="CAA6674241.1"/>
    <property type="molecule type" value="Genomic_DNA"/>
</dbReference>
<name>A0ABN7E8P5_SPIIN</name>
<organism evidence="1 2">
    <name type="scientific">Spirodela intermedia</name>
    <name type="common">Intermediate duckweed</name>
    <dbReference type="NCBI Taxonomy" id="51605"/>
    <lineage>
        <taxon>Eukaryota</taxon>
        <taxon>Viridiplantae</taxon>
        <taxon>Streptophyta</taxon>
        <taxon>Embryophyta</taxon>
        <taxon>Tracheophyta</taxon>
        <taxon>Spermatophyta</taxon>
        <taxon>Magnoliopsida</taxon>
        <taxon>Liliopsida</taxon>
        <taxon>Araceae</taxon>
        <taxon>Lemnoideae</taxon>
        <taxon>Spirodela</taxon>
    </lineage>
</organism>
<comment type="caution">
    <text evidence="1">The sequence shown here is derived from an EMBL/GenBank/DDBJ whole genome shotgun (WGS) entry which is preliminary data.</text>
</comment>
<dbReference type="Proteomes" id="UP001189122">
    <property type="component" value="Unassembled WGS sequence"/>
</dbReference>
<evidence type="ECO:0000313" key="2">
    <source>
        <dbReference type="Proteomes" id="UP001189122"/>
    </source>
</evidence>